<name>A0ABR2MQ55_9ASPA</name>
<keyword evidence="4" id="KW-0862">Zinc</keyword>
<comment type="caution">
    <text evidence="9">The sequence shown here is derived from an EMBL/GenBank/DDBJ whole genome shotgun (WGS) entry which is preliminary data.</text>
</comment>
<proteinExistence type="predicted"/>
<dbReference type="Pfam" id="PF22995">
    <property type="entry name" value="C2CH-3rd_BIRD-IDD"/>
    <property type="match status" value="1"/>
</dbReference>
<keyword evidence="2" id="KW-0677">Repeat</keyword>
<evidence type="ECO:0000256" key="1">
    <source>
        <dbReference type="ARBA" id="ARBA00022723"/>
    </source>
</evidence>
<evidence type="ECO:0000313" key="10">
    <source>
        <dbReference type="Proteomes" id="UP001412067"/>
    </source>
</evidence>
<dbReference type="PANTHER" id="PTHR10593:SF10">
    <property type="entry name" value="OS08G0467100 PROTEIN"/>
    <property type="match status" value="1"/>
</dbReference>
<evidence type="ECO:0000256" key="2">
    <source>
        <dbReference type="ARBA" id="ARBA00022737"/>
    </source>
</evidence>
<dbReference type="InterPro" id="IPR031140">
    <property type="entry name" value="IDD1-16"/>
</dbReference>
<keyword evidence="6" id="KW-0804">Transcription</keyword>
<dbReference type="InterPro" id="IPR055186">
    <property type="entry name" value="C2H2-2nd_BIRD-IDD"/>
</dbReference>
<dbReference type="PROSITE" id="PS50157">
    <property type="entry name" value="ZINC_FINGER_C2H2_2"/>
    <property type="match status" value="1"/>
</dbReference>
<dbReference type="EMBL" id="JBBWWR010000006">
    <property type="protein sequence ID" value="KAK8965601.1"/>
    <property type="molecule type" value="Genomic_DNA"/>
</dbReference>
<gene>
    <name evidence="9" type="ORF">KSP40_PGU022267</name>
</gene>
<evidence type="ECO:0000256" key="3">
    <source>
        <dbReference type="ARBA" id="ARBA00022771"/>
    </source>
</evidence>
<evidence type="ECO:0000259" key="8">
    <source>
        <dbReference type="PROSITE" id="PS50157"/>
    </source>
</evidence>
<reference evidence="9 10" key="1">
    <citation type="journal article" date="2022" name="Nat. Plants">
        <title>Genomes of leafy and leafless Platanthera orchids illuminate the evolution of mycoheterotrophy.</title>
        <authorList>
            <person name="Li M.H."/>
            <person name="Liu K.W."/>
            <person name="Li Z."/>
            <person name="Lu H.C."/>
            <person name="Ye Q.L."/>
            <person name="Zhang D."/>
            <person name="Wang J.Y."/>
            <person name="Li Y.F."/>
            <person name="Zhong Z.M."/>
            <person name="Liu X."/>
            <person name="Yu X."/>
            <person name="Liu D.K."/>
            <person name="Tu X.D."/>
            <person name="Liu B."/>
            <person name="Hao Y."/>
            <person name="Liao X.Y."/>
            <person name="Jiang Y.T."/>
            <person name="Sun W.H."/>
            <person name="Chen J."/>
            <person name="Chen Y.Q."/>
            <person name="Ai Y."/>
            <person name="Zhai J.W."/>
            <person name="Wu S.S."/>
            <person name="Zhou Z."/>
            <person name="Hsiao Y.Y."/>
            <person name="Wu W.L."/>
            <person name="Chen Y.Y."/>
            <person name="Lin Y.F."/>
            <person name="Hsu J.L."/>
            <person name="Li C.Y."/>
            <person name="Wang Z.W."/>
            <person name="Zhao X."/>
            <person name="Zhong W.Y."/>
            <person name="Ma X.K."/>
            <person name="Ma L."/>
            <person name="Huang J."/>
            <person name="Chen G.Z."/>
            <person name="Huang M.Z."/>
            <person name="Huang L."/>
            <person name="Peng D.H."/>
            <person name="Luo Y.B."/>
            <person name="Zou S.Q."/>
            <person name="Chen S.P."/>
            <person name="Lan S."/>
            <person name="Tsai W.C."/>
            <person name="Van de Peer Y."/>
            <person name="Liu Z.J."/>
        </authorList>
    </citation>
    <scope>NUCLEOTIDE SEQUENCE [LARGE SCALE GENOMIC DNA]</scope>
    <source>
        <strain evidence="9">Lor288</strain>
    </source>
</reference>
<dbReference type="InterPro" id="IPR013087">
    <property type="entry name" value="Znf_C2H2_type"/>
</dbReference>
<keyword evidence="3 7" id="KW-0863">Zinc-finger</keyword>
<evidence type="ECO:0000256" key="7">
    <source>
        <dbReference type="PROSITE-ProRule" id="PRU00042"/>
    </source>
</evidence>
<evidence type="ECO:0000256" key="4">
    <source>
        <dbReference type="ARBA" id="ARBA00022833"/>
    </source>
</evidence>
<keyword evidence="10" id="KW-1185">Reference proteome</keyword>
<keyword evidence="5" id="KW-0805">Transcription regulation</keyword>
<organism evidence="9 10">
    <name type="scientific">Platanthera guangdongensis</name>
    <dbReference type="NCBI Taxonomy" id="2320717"/>
    <lineage>
        <taxon>Eukaryota</taxon>
        <taxon>Viridiplantae</taxon>
        <taxon>Streptophyta</taxon>
        <taxon>Embryophyta</taxon>
        <taxon>Tracheophyta</taxon>
        <taxon>Spermatophyta</taxon>
        <taxon>Magnoliopsida</taxon>
        <taxon>Liliopsida</taxon>
        <taxon>Asparagales</taxon>
        <taxon>Orchidaceae</taxon>
        <taxon>Orchidoideae</taxon>
        <taxon>Orchideae</taxon>
        <taxon>Orchidinae</taxon>
        <taxon>Platanthera</taxon>
    </lineage>
</organism>
<protein>
    <recommendedName>
        <fullName evidence="8">C2H2-type domain-containing protein</fullName>
    </recommendedName>
</protein>
<evidence type="ECO:0000256" key="6">
    <source>
        <dbReference type="ARBA" id="ARBA00023163"/>
    </source>
</evidence>
<evidence type="ECO:0000313" key="9">
    <source>
        <dbReference type="EMBL" id="KAK8965601.1"/>
    </source>
</evidence>
<dbReference type="InterPro" id="IPR055187">
    <property type="entry name" value="C2CH-3rd_BIRD-IDD"/>
</dbReference>
<accession>A0ABR2MQ55</accession>
<dbReference type="Pfam" id="PF22996">
    <property type="entry name" value="C2H2-2nd_BIRD-IDD"/>
    <property type="match status" value="1"/>
</dbReference>
<feature type="domain" description="C2H2-type" evidence="8">
    <location>
        <begin position="66"/>
        <end position="96"/>
    </location>
</feature>
<dbReference type="Proteomes" id="UP001412067">
    <property type="component" value="Unassembled WGS sequence"/>
</dbReference>
<evidence type="ECO:0000256" key="5">
    <source>
        <dbReference type="ARBA" id="ARBA00023015"/>
    </source>
</evidence>
<sequence>MHRRPHKAWKMLKRETSSLSPVTGSKKRVFVCPKPSCQHHNPCHTLGDLVGIKKHYEEKHSVNRQWACARCGRSYAVHSDYKAHLKTCGMHIFPRCFWC</sequence>
<dbReference type="PANTHER" id="PTHR10593">
    <property type="entry name" value="SERINE/THREONINE-PROTEIN KINASE RIO"/>
    <property type="match status" value="1"/>
</dbReference>
<keyword evidence="1" id="KW-0479">Metal-binding</keyword>